<keyword evidence="3" id="KW-1185">Reference proteome</keyword>
<protein>
    <recommendedName>
        <fullName evidence="1">Peptidase S9 prolyl oligopeptidase catalytic domain-containing protein</fullName>
    </recommendedName>
</protein>
<reference evidence="2 3" key="1">
    <citation type="submission" date="2017-02" db="EMBL/GenBank/DDBJ databases">
        <title>Draft genome sequence of a Kluyvera intermedia isolate from a patient with a pancreatic abscess.</title>
        <authorList>
            <person name="Thele R."/>
        </authorList>
    </citation>
    <scope>NUCLEOTIDE SEQUENCE [LARGE SCALE GENOMIC DNA]</scope>
    <source>
        <strain evidence="2 3">FOSA7093</strain>
    </source>
</reference>
<dbReference type="SUPFAM" id="SSF53474">
    <property type="entry name" value="alpha/beta-Hydrolases"/>
    <property type="match status" value="1"/>
</dbReference>
<dbReference type="Gene3D" id="3.40.50.1820">
    <property type="entry name" value="alpha/beta hydrolase"/>
    <property type="match status" value="1"/>
</dbReference>
<dbReference type="NCBIfam" id="NF007857">
    <property type="entry name" value="PRK10566.1"/>
    <property type="match status" value="1"/>
</dbReference>
<dbReference type="InterPro" id="IPR001375">
    <property type="entry name" value="Peptidase_S9_cat"/>
</dbReference>
<accession>A0ABX3UKA8</accession>
<dbReference type="InterPro" id="IPR029058">
    <property type="entry name" value="AB_hydrolase_fold"/>
</dbReference>
<evidence type="ECO:0000313" key="2">
    <source>
        <dbReference type="EMBL" id="ORJ51831.1"/>
    </source>
</evidence>
<organism evidence="2 3">
    <name type="scientific">Kluyvera intermedia</name>
    <name type="common">Enterobacter intermedius</name>
    <dbReference type="NCBI Taxonomy" id="61648"/>
    <lineage>
        <taxon>Bacteria</taxon>
        <taxon>Pseudomonadati</taxon>
        <taxon>Pseudomonadota</taxon>
        <taxon>Gammaproteobacteria</taxon>
        <taxon>Enterobacterales</taxon>
        <taxon>Enterobacteriaceae</taxon>
        <taxon>Kluyvera</taxon>
    </lineage>
</organism>
<comment type="caution">
    <text evidence="2">The sequence shown here is derived from an EMBL/GenBank/DDBJ whole genome shotgun (WGS) entry which is preliminary data.</text>
</comment>
<dbReference type="Pfam" id="PF00326">
    <property type="entry name" value="Peptidase_S9"/>
    <property type="match status" value="1"/>
</dbReference>
<sequence length="244" mass="26902">MTVIITDEMLAGIPSLVFRSHSESTVPAPLIVLFQRFTVTKELDANLGYVLAKAGFDVVCPEAHHHGSRFDGDEQKRLSQFWPILRQTLEELPQVIEACGEQGIGDIRRIGVFGSSMGGFAVCGAMMRYPWIQAGAAYMGGGFFAHAMEFVHPPQWAEKQACAHHLSPYDAQHHVAQLVGRPLFLWHGAQDTVVSCAETEKLRDTLVNIKGDGQLTCVIDPHGTHKITQSSVTRGVDFMLQHLL</sequence>
<dbReference type="RefSeq" id="WP_085005358.1">
    <property type="nucleotide sequence ID" value="NZ_MWPR01000003.1"/>
</dbReference>
<gene>
    <name evidence="2" type="ORF">B2M27_03205</name>
</gene>
<dbReference type="Proteomes" id="UP000192521">
    <property type="component" value="Unassembled WGS sequence"/>
</dbReference>
<feature type="domain" description="Peptidase S9 prolyl oligopeptidase catalytic" evidence="1">
    <location>
        <begin position="50"/>
        <end position="232"/>
    </location>
</feature>
<dbReference type="EMBL" id="MWPR01000003">
    <property type="protein sequence ID" value="ORJ51831.1"/>
    <property type="molecule type" value="Genomic_DNA"/>
</dbReference>
<evidence type="ECO:0000259" key="1">
    <source>
        <dbReference type="Pfam" id="PF00326"/>
    </source>
</evidence>
<name>A0ABX3UKA8_KLUIN</name>
<evidence type="ECO:0000313" key="3">
    <source>
        <dbReference type="Proteomes" id="UP000192521"/>
    </source>
</evidence>
<proteinExistence type="predicted"/>